<reference evidence="1" key="2">
    <citation type="submission" date="2018-03" db="EMBL/GenBank/DDBJ databases">
        <title>The Triticum urartu genome reveals the dynamic nature of wheat genome evolution.</title>
        <authorList>
            <person name="Ling H."/>
            <person name="Ma B."/>
            <person name="Shi X."/>
            <person name="Liu H."/>
            <person name="Dong L."/>
            <person name="Sun H."/>
            <person name="Cao Y."/>
            <person name="Gao Q."/>
            <person name="Zheng S."/>
            <person name="Li Y."/>
            <person name="Yu Y."/>
            <person name="Du H."/>
            <person name="Qi M."/>
            <person name="Li Y."/>
            <person name="Yu H."/>
            <person name="Cui Y."/>
            <person name="Wang N."/>
            <person name="Chen C."/>
            <person name="Wu H."/>
            <person name="Zhao Y."/>
            <person name="Zhang J."/>
            <person name="Li Y."/>
            <person name="Zhou W."/>
            <person name="Zhang B."/>
            <person name="Hu W."/>
            <person name="Eijk M."/>
            <person name="Tang J."/>
            <person name="Witsenboer H."/>
            <person name="Zhao S."/>
            <person name="Li Z."/>
            <person name="Zhang A."/>
            <person name="Wang D."/>
            <person name="Liang C."/>
        </authorList>
    </citation>
    <scope>NUCLEOTIDE SEQUENCE [LARGE SCALE GENOMIC DNA]</scope>
    <source>
        <strain evidence="1">cv. G1812</strain>
    </source>
</reference>
<evidence type="ECO:0000313" key="1">
    <source>
        <dbReference type="EnsemblPlants" id="TuG1812G0500001908.01.T02"/>
    </source>
</evidence>
<sequence length="60" mass="6511">MPLFVGSRPSSASTPTVLPCRPFCVSGTDLGGVCLDRTSTATCRSPLRCLDTYLNIRYKK</sequence>
<protein>
    <submittedName>
        <fullName evidence="1">Uncharacterized protein</fullName>
    </submittedName>
</protein>
<dbReference type="AlphaFoldDB" id="A0A8R7QGL7"/>
<evidence type="ECO:0000313" key="2">
    <source>
        <dbReference type="Proteomes" id="UP000015106"/>
    </source>
</evidence>
<dbReference type="EnsemblPlants" id="TuG1812G0500001908.01.T02">
    <property type="protein sequence ID" value="TuG1812G0500001908.01.T02"/>
    <property type="gene ID" value="TuG1812G0500001908.01"/>
</dbReference>
<reference evidence="1" key="3">
    <citation type="submission" date="2022-06" db="UniProtKB">
        <authorList>
            <consortium name="EnsemblPlants"/>
        </authorList>
    </citation>
    <scope>IDENTIFICATION</scope>
</reference>
<proteinExistence type="predicted"/>
<name>A0A8R7QGL7_TRIUA</name>
<keyword evidence="2" id="KW-1185">Reference proteome</keyword>
<dbReference type="Proteomes" id="UP000015106">
    <property type="component" value="Chromosome 5"/>
</dbReference>
<organism evidence="1 2">
    <name type="scientific">Triticum urartu</name>
    <name type="common">Red wild einkorn</name>
    <name type="synonym">Crithodium urartu</name>
    <dbReference type="NCBI Taxonomy" id="4572"/>
    <lineage>
        <taxon>Eukaryota</taxon>
        <taxon>Viridiplantae</taxon>
        <taxon>Streptophyta</taxon>
        <taxon>Embryophyta</taxon>
        <taxon>Tracheophyta</taxon>
        <taxon>Spermatophyta</taxon>
        <taxon>Magnoliopsida</taxon>
        <taxon>Liliopsida</taxon>
        <taxon>Poales</taxon>
        <taxon>Poaceae</taxon>
        <taxon>BOP clade</taxon>
        <taxon>Pooideae</taxon>
        <taxon>Triticodae</taxon>
        <taxon>Triticeae</taxon>
        <taxon>Triticinae</taxon>
        <taxon>Triticum</taxon>
    </lineage>
</organism>
<dbReference type="Gramene" id="TuG1812G0500001908.01.T02">
    <property type="protein sequence ID" value="TuG1812G0500001908.01.T02"/>
    <property type="gene ID" value="TuG1812G0500001908.01"/>
</dbReference>
<accession>A0A8R7QGL7</accession>
<reference evidence="2" key="1">
    <citation type="journal article" date="2013" name="Nature">
        <title>Draft genome of the wheat A-genome progenitor Triticum urartu.</title>
        <authorList>
            <person name="Ling H.Q."/>
            <person name="Zhao S."/>
            <person name="Liu D."/>
            <person name="Wang J."/>
            <person name="Sun H."/>
            <person name="Zhang C."/>
            <person name="Fan H."/>
            <person name="Li D."/>
            <person name="Dong L."/>
            <person name="Tao Y."/>
            <person name="Gao C."/>
            <person name="Wu H."/>
            <person name="Li Y."/>
            <person name="Cui Y."/>
            <person name="Guo X."/>
            <person name="Zheng S."/>
            <person name="Wang B."/>
            <person name="Yu K."/>
            <person name="Liang Q."/>
            <person name="Yang W."/>
            <person name="Lou X."/>
            <person name="Chen J."/>
            <person name="Feng M."/>
            <person name="Jian J."/>
            <person name="Zhang X."/>
            <person name="Luo G."/>
            <person name="Jiang Y."/>
            <person name="Liu J."/>
            <person name="Wang Z."/>
            <person name="Sha Y."/>
            <person name="Zhang B."/>
            <person name="Wu H."/>
            <person name="Tang D."/>
            <person name="Shen Q."/>
            <person name="Xue P."/>
            <person name="Zou S."/>
            <person name="Wang X."/>
            <person name="Liu X."/>
            <person name="Wang F."/>
            <person name="Yang Y."/>
            <person name="An X."/>
            <person name="Dong Z."/>
            <person name="Zhang K."/>
            <person name="Zhang X."/>
            <person name="Luo M.C."/>
            <person name="Dvorak J."/>
            <person name="Tong Y."/>
            <person name="Wang J."/>
            <person name="Yang H."/>
            <person name="Li Z."/>
            <person name="Wang D."/>
            <person name="Zhang A."/>
            <person name="Wang J."/>
        </authorList>
    </citation>
    <scope>NUCLEOTIDE SEQUENCE</scope>
    <source>
        <strain evidence="2">cv. G1812</strain>
    </source>
</reference>